<dbReference type="Proteomes" id="UP000192445">
    <property type="component" value="Chromosome"/>
</dbReference>
<dbReference type="STRING" id="1935.B1H20_02815"/>
<protein>
    <submittedName>
        <fullName evidence="1">Uncharacterized protein</fullName>
    </submittedName>
</protein>
<accession>A0A1V0U5N4</accession>
<organism evidence="1 2">
    <name type="scientific">Streptomyces violaceoruber</name>
    <dbReference type="NCBI Taxonomy" id="1935"/>
    <lineage>
        <taxon>Bacteria</taxon>
        <taxon>Bacillati</taxon>
        <taxon>Actinomycetota</taxon>
        <taxon>Actinomycetes</taxon>
        <taxon>Kitasatosporales</taxon>
        <taxon>Streptomycetaceae</taxon>
        <taxon>Streptomyces</taxon>
        <taxon>Streptomyces violaceoruber group</taxon>
    </lineage>
</organism>
<dbReference type="RefSeq" id="WP_030112271.1">
    <property type="nucleotide sequence ID" value="NZ_CP020570.1"/>
</dbReference>
<gene>
    <name evidence="1" type="ORF">B1H20_02815</name>
</gene>
<reference evidence="1 2" key="1">
    <citation type="submission" date="2017-03" db="EMBL/GenBank/DDBJ databases">
        <title>Complete Genome Sequence of a natural compounds producer, Streptomyces violaceus S21.</title>
        <authorList>
            <person name="Zhong C."/>
            <person name="Zhao Z."/>
            <person name="Fu J."/>
            <person name="Zong G."/>
            <person name="Qin R."/>
            <person name="Cao G."/>
        </authorList>
    </citation>
    <scope>NUCLEOTIDE SEQUENCE [LARGE SCALE GENOMIC DNA]</scope>
    <source>
        <strain evidence="1 2">S21</strain>
    </source>
</reference>
<dbReference type="GeneID" id="63978415"/>
<dbReference type="AlphaFoldDB" id="A0A1V0U5N4"/>
<evidence type="ECO:0000313" key="1">
    <source>
        <dbReference type="EMBL" id="ARF60436.1"/>
    </source>
</evidence>
<dbReference type="EMBL" id="CP020570">
    <property type="protein sequence ID" value="ARF60436.1"/>
    <property type="molecule type" value="Genomic_DNA"/>
</dbReference>
<sequence>MNAISEAEGKQRFCKACGTPAGTEKLCEHCGAVFSPAGGGLVDDEGASARRVFEERDGAAPE</sequence>
<proteinExistence type="predicted"/>
<evidence type="ECO:0000313" key="2">
    <source>
        <dbReference type="Proteomes" id="UP000192445"/>
    </source>
</evidence>
<name>A0A1V0U5N4_STRVN</name>
<dbReference type="KEGG" id="svu:B1H20_02815"/>
<dbReference type="OrthoDB" id="4273276at2"/>